<proteinExistence type="predicted"/>
<dbReference type="Proteomes" id="UP001221142">
    <property type="component" value="Unassembled WGS sequence"/>
</dbReference>
<gene>
    <name evidence="2" type="ORF">FB45DRAFT_1060896</name>
</gene>
<evidence type="ECO:0000313" key="2">
    <source>
        <dbReference type="EMBL" id="KAJ7624655.1"/>
    </source>
</evidence>
<feature type="region of interest" description="Disordered" evidence="1">
    <location>
        <begin position="81"/>
        <end position="100"/>
    </location>
</feature>
<name>A0AAD7FK26_9AGAR</name>
<dbReference type="EMBL" id="JARKIF010000013">
    <property type="protein sequence ID" value="KAJ7624655.1"/>
    <property type="molecule type" value="Genomic_DNA"/>
</dbReference>
<evidence type="ECO:0000313" key="3">
    <source>
        <dbReference type="Proteomes" id="UP001221142"/>
    </source>
</evidence>
<keyword evidence="3" id="KW-1185">Reference proteome</keyword>
<organism evidence="2 3">
    <name type="scientific">Roridomyces roridus</name>
    <dbReference type="NCBI Taxonomy" id="1738132"/>
    <lineage>
        <taxon>Eukaryota</taxon>
        <taxon>Fungi</taxon>
        <taxon>Dikarya</taxon>
        <taxon>Basidiomycota</taxon>
        <taxon>Agaricomycotina</taxon>
        <taxon>Agaricomycetes</taxon>
        <taxon>Agaricomycetidae</taxon>
        <taxon>Agaricales</taxon>
        <taxon>Marasmiineae</taxon>
        <taxon>Mycenaceae</taxon>
        <taxon>Roridomyces</taxon>
    </lineage>
</organism>
<reference evidence="2" key="1">
    <citation type="submission" date="2023-03" db="EMBL/GenBank/DDBJ databases">
        <title>Massive genome expansion in bonnet fungi (Mycena s.s.) driven by repeated elements and novel gene families across ecological guilds.</title>
        <authorList>
            <consortium name="Lawrence Berkeley National Laboratory"/>
            <person name="Harder C.B."/>
            <person name="Miyauchi S."/>
            <person name="Viragh M."/>
            <person name="Kuo A."/>
            <person name="Thoen E."/>
            <person name="Andreopoulos B."/>
            <person name="Lu D."/>
            <person name="Skrede I."/>
            <person name="Drula E."/>
            <person name="Henrissat B."/>
            <person name="Morin E."/>
            <person name="Kohler A."/>
            <person name="Barry K."/>
            <person name="LaButti K."/>
            <person name="Morin E."/>
            <person name="Salamov A."/>
            <person name="Lipzen A."/>
            <person name="Mereny Z."/>
            <person name="Hegedus B."/>
            <person name="Baldrian P."/>
            <person name="Stursova M."/>
            <person name="Weitz H."/>
            <person name="Taylor A."/>
            <person name="Grigoriev I.V."/>
            <person name="Nagy L.G."/>
            <person name="Martin F."/>
            <person name="Kauserud H."/>
        </authorList>
    </citation>
    <scope>NUCLEOTIDE SEQUENCE</scope>
    <source>
        <strain evidence="2">9284</strain>
    </source>
</reference>
<evidence type="ECO:0000256" key="1">
    <source>
        <dbReference type="SAM" id="MobiDB-lite"/>
    </source>
</evidence>
<comment type="caution">
    <text evidence="2">The sequence shown here is derived from an EMBL/GenBank/DDBJ whole genome shotgun (WGS) entry which is preliminary data.</text>
</comment>
<sequence>MPPAAYCLGAPYFHFRHALFASSFHNLPCLYIPPALATHDDPPSFTSKPMDAFTSVISYFSAGPENGVVVDPQAQAQMQEPLPPVNEDKSPGTCGQCVIA</sequence>
<protein>
    <submittedName>
        <fullName evidence="2">Uncharacterized protein</fullName>
    </submittedName>
</protein>
<accession>A0AAD7FK26</accession>
<dbReference type="AlphaFoldDB" id="A0AAD7FK26"/>